<organism evidence="2 3">
    <name type="scientific">Novosphingobium endophyticum</name>
    <dbReference type="NCBI Taxonomy" id="1955250"/>
    <lineage>
        <taxon>Bacteria</taxon>
        <taxon>Pseudomonadati</taxon>
        <taxon>Pseudomonadota</taxon>
        <taxon>Alphaproteobacteria</taxon>
        <taxon>Sphingomonadales</taxon>
        <taxon>Sphingomonadaceae</taxon>
        <taxon>Novosphingobium</taxon>
    </lineage>
</organism>
<reference evidence="2" key="2">
    <citation type="submission" date="2020-09" db="EMBL/GenBank/DDBJ databases">
        <authorList>
            <person name="Sun Q."/>
            <person name="Zhou Y."/>
        </authorList>
    </citation>
    <scope>NUCLEOTIDE SEQUENCE</scope>
    <source>
        <strain evidence="2">CGMCC 1.15095</strain>
    </source>
</reference>
<dbReference type="PANTHER" id="PTHR34075">
    <property type="entry name" value="BLR3430 PROTEIN"/>
    <property type="match status" value="1"/>
</dbReference>
<dbReference type="SUPFAM" id="SSF50249">
    <property type="entry name" value="Nucleic acid-binding proteins"/>
    <property type="match status" value="1"/>
</dbReference>
<feature type="domain" description="ChsH2 C-terminal OB-fold" evidence="1">
    <location>
        <begin position="49"/>
        <end position="107"/>
    </location>
</feature>
<dbReference type="InterPro" id="IPR002878">
    <property type="entry name" value="ChsH2_C"/>
</dbReference>
<dbReference type="AlphaFoldDB" id="A0A916X646"/>
<reference evidence="2" key="1">
    <citation type="journal article" date="2014" name="Int. J. Syst. Evol. Microbiol.">
        <title>Complete genome sequence of Corynebacterium casei LMG S-19264T (=DSM 44701T), isolated from a smear-ripened cheese.</title>
        <authorList>
            <consortium name="US DOE Joint Genome Institute (JGI-PGF)"/>
            <person name="Walter F."/>
            <person name="Albersmeier A."/>
            <person name="Kalinowski J."/>
            <person name="Ruckert C."/>
        </authorList>
    </citation>
    <scope>NUCLEOTIDE SEQUENCE</scope>
    <source>
        <strain evidence="2">CGMCC 1.15095</strain>
    </source>
</reference>
<proteinExistence type="predicted"/>
<dbReference type="InterPro" id="IPR012340">
    <property type="entry name" value="NA-bd_OB-fold"/>
</dbReference>
<dbReference type="Pfam" id="PF01796">
    <property type="entry name" value="OB_ChsH2_C"/>
    <property type="match status" value="1"/>
</dbReference>
<dbReference type="Proteomes" id="UP000608154">
    <property type="component" value="Unassembled WGS sequence"/>
</dbReference>
<gene>
    <name evidence="2" type="ORF">GCM10011494_21990</name>
</gene>
<protein>
    <recommendedName>
        <fullName evidence="1">ChsH2 C-terminal OB-fold domain-containing protein</fullName>
    </recommendedName>
</protein>
<sequence length="122" mass="13385">MTGMIQPEAEWRAHLEEGRFMIQRSRSTGGHVFYPRVAHPGTGADDLEWVEASGKGTVHAVTVVRKKDPADSYNVVLVDLAEGPRLMSRVDAIAVDEVKIGMAVRARIIDEGHKPLLVFVPA</sequence>
<evidence type="ECO:0000259" key="1">
    <source>
        <dbReference type="Pfam" id="PF01796"/>
    </source>
</evidence>
<dbReference type="EMBL" id="BMHK01000013">
    <property type="protein sequence ID" value="GGC03119.1"/>
    <property type="molecule type" value="Genomic_DNA"/>
</dbReference>
<dbReference type="InterPro" id="IPR052513">
    <property type="entry name" value="Thioester_dehydratase-like"/>
</dbReference>
<keyword evidence="3" id="KW-1185">Reference proteome</keyword>
<name>A0A916X646_9SPHN</name>
<evidence type="ECO:0000313" key="3">
    <source>
        <dbReference type="Proteomes" id="UP000608154"/>
    </source>
</evidence>
<evidence type="ECO:0000313" key="2">
    <source>
        <dbReference type="EMBL" id="GGC03119.1"/>
    </source>
</evidence>
<comment type="caution">
    <text evidence="2">The sequence shown here is derived from an EMBL/GenBank/DDBJ whole genome shotgun (WGS) entry which is preliminary data.</text>
</comment>
<accession>A0A916X646</accession>
<dbReference type="PANTHER" id="PTHR34075:SF5">
    <property type="entry name" value="BLR3430 PROTEIN"/>
    <property type="match status" value="1"/>
</dbReference>